<organism evidence="1">
    <name type="scientific">marine sediment metagenome</name>
    <dbReference type="NCBI Taxonomy" id="412755"/>
    <lineage>
        <taxon>unclassified sequences</taxon>
        <taxon>metagenomes</taxon>
        <taxon>ecological metagenomes</taxon>
    </lineage>
</organism>
<protein>
    <submittedName>
        <fullName evidence="1">Uncharacterized protein</fullName>
    </submittedName>
</protein>
<dbReference type="AlphaFoldDB" id="X1QYX4"/>
<dbReference type="EMBL" id="BARW01002772">
    <property type="protein sequence ID" value="GAI60021.1"/>
    <property type="molecule type" value="Genomic_DNA"/>
</dbReference>
<sequence>MSIRISSDTLPELSRIIAERPDIQQALIDGKVLALYYDREKSYFRLREHRKIQ</sequence>
<name>X1QYX4_9ZZZZ</name>
<gene>
    <name evidence="1" type="ORF">S12H4_07494</name>
</gene>
<reference evidence="1" key="1">
    <citation type="journal article" date="2014" name="Front. Microbiol.">
        <title>High frequency of phylogenetically diverse reductive dehalogenase-homologous genes in deep subseafloor sedimentary metagenomes.</title>
        <authorList>
            <person name="Kawai M."/>
            <person name="Futagami T."/>
            <person name="Toyoda A."/>
            <person name="Takaki Y."/>
            <person name="Nishi S."/>
            <person name="Hori S."/>
            <person name="Arai W."/>
            <person name="Tsubouchi T."/>
            <person name="Morono Y."/>
            <person name="Uchiyama I."/>
            <person name="Ito T."/>
            <person name="Fujiyama A."/>
            <person name="Inagaki F."/>
            <person name="Takami H."/>
        </authorList>
    </citation>
    <scope>NUCLEOTIDE SEQUENCE</scope>
    <source>
        <strain evidence="1">Expedition CK06-06</strain>
    </source>
</reference>
<proteinExistence type="predicted"/>
<evidence type="ECO:0000313" key="1">
    <source>
        <dbReference type="EMBL" id="GAI60021.1"/>
    </source>
</evidence>
<comment type="caution">
    <text evidence="1">The sequence shown here is derived from an EMBL/GenBank/DDBJ whole genome shotgun (WGS) entry which is preliminary data.</text>
</comment>
<accession>X1QYX4</accession>